<keyword evidence="1" id="KW-0732">Signal</keyword>
<protein>
    <submittedName>
        <fullName evidence="2">DUF2790 domain-containing protein</fullName>
    </submittedName>
</protein>
<proteinExistence type="predicted"/>
<feature type="signal peptide" evidence="1">
    <location>
        <begin position="1"/>
        <end position="23"/>
    </location>
</feature>
<dbReference type="Pfam" id="PF10976">
    <property type="entry name" value="DUF2790"/>
    <property type="match status" value="1"/>
</dbReference>
<dbReference type="AlphaFoldDB" id="A0A5J6QID5"/>
<sequence length="85" mass="9031">MNRAIFTSASLLLTLLASGSVFAAESADAVPYSYGMPLDVARVISIDEPNSLTCETIQAKMTYVDSQGEEKSVTYLKESSACANS</sequence>
<dbReference type="Proteomes" id="UP000327179">
    <property type="component" value="Chromosome"/>
</dbReference>
<dbReference type="EMBL" id="CP043311">
    <property type="protein sequence ID" value="QEY60951.1"/>
    <property type="molecule type" value="Genomic_DNA"/>
</dbReference>
<keyword evidence="3" id="KW-1185">Reference proteome</keyword>
<accession>A0A5J6QID5</accession>
<feature type="chain" id="PRO_5023819425" evidence="1">
    <location>
        <begin position="24"/>
        <end position="85"/>
    </location>
</feature>
<evidence type="ECO:0000313" key="2">
    <source>
        <dbReference type="EMBL" id="QEY60951.1"/>
    </source>
</evidence>
<gene>
    <name evidence="2" type="ORF">FXN65_02375</name>
</gene>
<dbReference type="Gene3D" id="2.30.140.50">
    <property type="entry name" value="Protein of unknown function DUF2790"/>
    <property type="match status" value="1"/>
</dbReference>
<dbReference type="InterPro" id="IPR021245">
    <property type="entry name" value="DUF2790"/>
</dbReference>
<evidence type="ECO:0000313" key="3">
    <source>
        <dbReference type="Proteomes" id="UP000327179"/>
    </source>
</evidence>
<reference evidence="2 3" key="1">
    <citation type="submission" date="2019-08" db="EMBL/GenBank/DDBJ databases">
        <title>Whole-genome Sequencing of e-waste polymer degrading bacterium Pseudomonas sp. strain PE08.</title>
        <authorList>
            <person name="Kirdat K."/>
            <person name="Debbarma P."/>
            <person name="Narawade N."/>
            <person name="Suyal D."/>
            <person name="Thorat V."/>
            <person name="Shouche Y."/>
            <person name="Goel R."/>
            <person name="Yadav A."/>
        </authorList>
    </citation>
    <scope>NUCLEOTIDE SEQUENCE [LARGE SCALE GENOMIC DNA]</scope>
    <source>
        <strain evidence="2 3">PE08</strain>
    </source>
</reference>
<dbReference type="KEGG" id="plal:FXN65_02375"/>
<name>A0A5J6QID5_9GAMM</name>
<evidence type="ECO:0000256" key="1">
    <source>
        <dbReference type="SAM" id="SignalP"/>
    </source>
</evidence>
<dbReference type="RefSeq" id="WP_151131492.1">
    <property type="nucleotide sequence ID" value="NZ_CP043311.1"/>
</dbReference>
<organism evidence="2 3">
    <name type="scientific">Metapseudomonas lalkuanensis</name>
    <dbReference type="NCBI Taxonomy" id="2604832"/>
    <lineage>
        <taxon>Bacteria</taxon>
        <taxon>Pseudomonadati</taxon>
        <taxon>Pseudomonadota</taxon>
        <taxon>Gammaproteobacteria</taxon>
        <taxon>Pseudomonadales</taxon>
        <taxon>Pseudomonadaceae</taxon>
        <taxon>Metapseudomonas</taxon>
    </lineage>
</organism>